<keyword evidence="1" id="KW-0489">Methyltransferase</keyword>
<evidence type="ECO:0000313" key="6">
    <source>
        <dbReference type="Proteomes" id="UP001212152"/>
    </source>
</evidence>
<keyword evidence="3" id="KW-0949">S-adenosyl-L-methionine</keyword>
<keyword evidence="6" id="KW-1185">Reference proteome</keyword>
<dbReference type="InterPro" id="IPR011990">
    <property type="entry name" value="TPR-like_helical_dom_sf"/>
</dbReference>
<dbReference type="EMBL" id="JADGJQ010000129">
    <property type="protein sequence ID" value="KAJ3168050.1"/>
    <property type="molecule type" value="Genomic_DNA"/>
</dbReference>
<evidence type="ECO:0000256" key="3">
    <source>
        <dbReference type="ARBA" id="ARBA00022691"/>
    </source>
</evidence>
<organism evidence="5 6">
    <name type="scientific">Geranomyces variabilis</name>
    <dbReference type="NCBI Taxonomy" id="109894"/>
    <lineage>
        <taxon>Eukaryota</taxon>
        <taxon>Fungi</taxon>
        <taxon>Fungi incertae sedis</taxon>
        <taxon>Chytridiomycota</taxon>
        <taxon>Chytridiomycota incertae sedis</taxon>
        <taxon>Chytridiomycetes</taxon>
        <taxon>Spizellomycetales</taxon>
        <taxon>Powellomycetaceae</taxon>
        <taxon>Geranomyces</taxon>
    </lineage>
</organism>
<evidence type="ECO:0000313" key="5">
    <source>
        <dbReference type="EMBL" id="KAJ3168050.1"/>
    </source>
</evidence>
<dbReference type="GO" id="GO:0032259">
    <property type="term" value="P:methylation"/>
    <property type="evidence" value="ECO:0007669"/>
    <property type="project" value="UniProtKB-KW"/>
</dbReference>
<evidence type="ECO:0000256" key="1">
    <source>
        <dbReference type="ARBA" id="ARBA00022603"/>
    </source>
</evidence>
<dbReference type="PANTHER" id="PTHR12197">
    <property type="entry name" value="HISTONE-LYSINE N-METHYLTRANSFERASE SMYD"/>
    <property type="match status" value="1"/>
</dbReference>
<dbReference type="InterPro" id="IPR050869">
    <property type="entry name" value="H3K4_H4K5_MeTrfase"/>
</dbReference>
<evidence type="ECO:0000259" key="4">
    <source>
        <dbReference type="PROSITE" id="PS50280"/>
    </source>
</evidence>
<accession>A0AAD5XLW6</accession>
<reference evidence="5" key="1">
    <citation type="submission" date="2020-05" db="EMBL/GenBank/DDBJ databases">
        <title>Phylogenomic resolution of chytrid fungi.</title>
        <authorList>
            <person name="Stajich J.E."/>
            <person name="Amses K."/>
            <person name="Simmons R."/>
            <person name="Seto K."/>
            <person name="Myers J."/>
            <person name="Bonds A."/>
            <person name="Quandt C.A."/>
            <person name="Barry K."/>
            <person name="Liu P."/>
            <person name="Grigoriev I."/>
            <person name="Longcore J.E."/>
            <person name="James T.Y."/>
        </authorList>
    </citation>
    <scope>NUCLEOTIDE SEQUENCE</scope>
    <source>
        <strain evidence="5">JEL0379</strain>
    </source>
</reference>
<dbReference type="SUPFAM" id="SSF82199">
    <property type="entry name" value="SET domain"/>
    <property type="match status" value="1"/>
</dbReference>
<dbReference type="PROSITE" id="PS50280">
    <property type="entry name" value="SET"/>
    <property type="match status" value="1"/>
</dbReference>
<feature type="domain" description="SET" evidence="4">
    <location>
        <begin position="42"/>
        <end position="150"/>
    </location>
</feature>
<dbReference type="Gene3D" id="1.25.40.10">
    <property type="entry name" value="Tetratricopeptide repeat domain"/>
    <property type="match status" value="1"/>
</dbReference>
<protein>
    <submittedName>
        <fullName evidence="5">SET and MYND domain-containing protein 3</fullName>
    </submittedName>
</protein>
<comment type="caution">
    <text evidence="5">The sequence shown here is derived from an EMBL/GenBank/DDBJ whole genome shotgun (WGS) entry which is preliminary data.</text>
</comment>
<dbReference type="FunFam" id="2.170.270.10:FF:000013">
    <property type="entry name" value="Histone-lysine N-methyltransferase SMYD1 isoform 1"/>
    <property type="match status" value="1"/>
</dbReference>
<dbReference type="Gene3D" id="2.170.270.10">
    <property type="entry name" value="SET domain"/>
    <property type="match status" value="1"/>
</dbReference>
<gene>
    <name evidence="5" type="primary">SMYD3_1</name>
    <name evidence="5" type="ORF">HDU87_001279</name>
</gene>
<proteinExistence type="predicted"/>
<dbReference type="InterPro" id="IPR046341">
    <property type="entry name" value="SET_dom_sf"/>
</dbReference>
<dbReference type="AlphaFoldDB" id="A0AAD5XLW6"/>
<sequence>MHKAECAAFRKAAPRRPPTAIRVLCRILWRKASDPPSYQAVEKLQSHRMEQTAERLETFAQMTILIRSLVGEDVCLDAEAMVKLLCQFSCNSISISDEELVNIGVGMFPTLALVNHSCSPNTAIIFNGSKATLRSIKPIAAGEEVLQSYTEIAEPRHIRQRELQQTYFFTCVCPVCSLGQRPDPRTTYICPRGPQACAGIVDLREHDVGGAVCSVHGALTADEQAWLENPLTEAHAKYDQAVQTREAAKDGQRALELGLLARALLAPITRGGNAARLRIDRLVLAMYLQKGDSAGAYPIACEMKEAFDELYEGEHPAKAVQAYLVFKLAEWAEPENRALLVQLGEAAVAAMGRSHGENCAMWKEAMEKLQPLRSGVPGAFA</sequence>
<evidence type="ECO:0000256" key="2">
    <source>
        <dbReference type="ARBA" id="ARBA00022679"/>
    </source>
</evidence>
<dbReference type="Pfam" id="PF00856">
    <property type="entry name" value="SET"/>
    <property type="match status" value="1"/>
</dbReference>
<dbReference type="GO" id="GO:0005634">
    <property type="term" value="C:nucleus"/>
    <property type="evidence" value="ECO:0007669"/>
    <property type="project" value="TreeGrafter"/>
</dbReference>
<keyword evidence="2" id="KW-0808">Transferase</keyword>
<dbReference type="GO" id="GO:0008168">
    <property type="term" value="F:methyltransferase activity"/>
    <property type="evidence" value="ECO:0007669"/>
    <property type="project" value="UniProtKB-KW"/>
</dbReference>
<dbReference type="PANTHER" id="PTHR12197:SF251">
    <property type="entry name" value="EG:BACR7C10.4 PROTEIN"/>
    <property type="match status" value="1"/>
</dbReference>
<dbReference type="InterPro" id="IPR001214">
    <property type="entry name" value="SET_dom"/>
</dbReference>
<name>A0AAD5XLW6_9FUNG</name>
<dbReference type="Proteomes" id="UP001212152">
    <property type="component" value="Unassembled WGS sequence"/>
</dbReference>